<name>A0ABR3FM87_9AGAR</name>
<evidence type="ECO:0000313" key="1">
    <source>
        <dbReference type="EMBL" id="KAL0576532.1"/>
    </source>
</evidence>
<comment type="caution">
    <text evidence="1">The sequence shown here is derived from an EMBL/GenBank/DDBJ whole genome shotgun (WGS) entry which is preliminary data.</text>
</comment>
<sequence length="160" mass="18076">MPSFKSLRKVLLWDAGFCFMRPRSFEGGDLHWLWGPYGLYQKVDLVYSVEAYERGDGFTNAQALLNIVENFLNMLYLYTAYVSAWPPAPLIGFTAASMTLAKTVLYWVQEYYCNFCAIGHNDLKTLIQYWILPGGLGKDLVGQLNLADKAEKAAKVQKAA</sequence>
<protein>
    <submittedName>
        <fullName evidence="1">Uncharacterized protein</fullName>
    </submittedName>
</protein>
<dbReference type="PANTHER" id="PTHR37919:SF2">
    <property type="entry name" value="EXPERA DOMAIN-CONTAINING PROTEIN"/>
    <property type="match status" value="1"/>
</dbReference>
<organism evidence="1 2">
    <name type="scientific">Marasmius crinis-equi</name>
    <dbReference type="NCBI Taxonomy" id="585013"/>
    <lineage>
        <taxon>Eukaryota</taxon>
        <taxon>Fungi</taxon>
        <taxon>Dikarya</taxon>
        <taxon>Basidiomycota</taxon>
        <taxon>Agaricomycotina</taxon>
        <taxon>Agaricomycetes</taxon>
        <taxon>Agaricomycetidae</taxon>
        <taxon>Agaricales</taxon>
        <taxon>Marasmiineae</taxon>
        <taxon>Marasmiaceae</taxon>
        <taxon>Marasmius</taxon>
    </lineage>
</organism>
<keyword evidence="2" id="KW-1185">Reference proteome</keyword>
<reference evidence="1 2" key="1">
    <citation type="submission" date="2024-02" db="EMBL/GenBank/DDBJ databases">
        <title>A draft genome for the cacao thread blight pathogen Marasmius crinis-equi.</title>
        <authorList>
            <person name="Cohen S.P."/>
            <person name="Baruah I.K."/>
            <person name="Amoako-Attah I."/>
            <person name="Bukari Y."/>
            <person name="Meinhardt L.W."/>
            <person name="Bailey B.A."/>
        </authorList>
    </citation>
    <scope>NUCLEOTIDE SEQUENCE [LARGE SCALE GENOMIC DNA]</scope>
    <source>
        <strain evidence="1 2">GH-76</strain>
    </source>
</reference>
<gene>
    <name evidence="1" type="ORF">V5O48_005452</name>
</gene>
<dbReference type="Proteomes" id="UP001465976">
    <property type="component" value="Unassembled WGS sequence"/>
</dbReference>
<dbReference type="EMBL" id="JBAHYK010000217">
    <property type="protein sequence ID" value="KAL0576532.1"/>
    <property type="molecule type" value="Genomic_DNA"/>
</dbReference>
<evidence type="ECO:0000313" key="2">
    <source>
        <dbReference type="Proteomes" id="UP001465976"/>
    </source>
</evidence>
<proteinExistence type="predicted"/>
<dbReference type="PANTHER" id="PTHR37919">
    <property type="entry name" value="PROTEIN CBG05606"/>
    <property type="match status" value="1"/>
</dbReference>
<accession>A0ABR3FM87</accession>